<dbReference type="Proteomes" id="UP000184041">
    <property type="component" value="Unassembled WGS sequence"/>
</dbReference>
<dbReference type="RefSeq" id="WP_073067860.1">
    <property type="nucleotide sequence ID" value="NZ_FQUS01000027.1"/>
</dbReference>
<organism evidence="1 2">
    <name type="scientific">Fodinibius roseus</name>
    <dbReference type="NCBI Taxonomy" id="1194090"/>
    <lineage>
        <taxon>Bacteria</taxon>
        <taxon>Pseudomonadati</taxon>
        <taxon>Balneolota</taxon>
        <taxon>Balneolia</taxon>
        <taxon>Balneolales</taxon>
        <taxon>Balneolaceae</taxon>
        <taxon>Fodinibius</taxon>
    </lineage>
</organism>
<dbReference type="Pfam" id="PF19570">
    <property type="entry name" value="DUF6088"/>
    <property type="match status" value="1"/>
</dbReference>
<dbReference type="OrthoDB" id="9798200at2"/>
<reference evidence="1 2" key="1">
    <citation type="submission" date="2016-11" db="EMBL/GenBank/DDBJ databases">
        <authorList>
            <person name="Jaros S."/>
            <person name="Januszkiewicz K."/>
            <person name="Wedrychowicz H."/>
        </authorList>
    </citation>
    <scope>NUCLEOTIDE SEQUENCE [LARGE SCALE GENOMIC DNA]</scope>
    <source>
        <strain evidence="1 2">DSM 21986</strain>
    </source>
</reference>
<dbReference type="AlphaFoldDB" id="A0A1M5JJX0"/>
<keyword evidence="2" id="KW-1185">Reference proteome</keyword>
<evidence type="ECO:0000313" key="2">
    <source>
        <dbReference type="Proteomes" id="UP000184041"/>
    </source>
</evidence>
<gene>
    <name evidence="1" type="ORF">SAMN05443144_12730</name>
</gene>
<protein>
    <recommendedName>
        <fullName evidence="3">Transcriptional regulator, AbiEi antitoxin, Type IV TA system</fullName>
    </recommendedName>
</protein>
<dbReference type="STRING" id="1194090.SAMN05443144_12730"/>
<dbReference type="InterPro" id="IPR045738">
    <property type="entry name" value="DUF6088"/>
</dbReference>
<sequence>MSTAKQIKEKVSSFDEGTTFKYDQLGIDNSEYGAATKAIERLISNDVVKRISKGLFYKPKKSLFGDLKPNEEQLLKPYMYEGNNRIAYITGLSLYNRMGLTTQVPKTVTLACNKKRINTEIDSLKVKSVKSYVDPTDENIRFLEILDAIKDFKKIPDLDIDSAIGHLQDRIRDLSNTDRNKLITFALQYPPRVRALLGALLTDQEFNSAFPKLKNSLNPLSSYEFGSLSSSLSTAQNWNIV</sequence>
<proteinExistence type="predicted"/>
<evidence type="ECO:0000313" key="1">
    <source>
        <dbReference type="EMBL" id="SHG40560.1"/>
    </source>
</evidence>
<evidence type="ECO:0008006" key="3">
    <source>
        <dbReference type="Google" id="ProtNLM"/>
    </source>
</evidence>
<accession>A0A1M5JJX0</accession>
<dbReference type="EMBL" id="FQUS01000027">
    <property type="protein sequence ID" value="SHG40560.1"/>
    <property type="molecule type" value="Genomic_DNA"/>
</dbReference>
<name>A0A1M5JJX0_9BACT</name>